<dbReference type="SUPFAM" id="SSF53597">
    <property type="entry name" value="Dihydrofolate reductase-like"/>
    <property type="match status" value="1"/>
</dbReference>
<evidence type="ECO:0000256" key="2">
    <source>
        <dbReference type="ARBA" id="ARBA00009539"/>
    </source>
</evidence>
<dbReference type="HOGENOM" id="CLU_043966_5_2_9"/>
<evidence type="ECO:0000256" key="4">
    <source>
        <dbReference type="ARBA" id="ARBA00022563"/>
    </source>
</evidence>
<dbReference type="PROSITE" id="PS51330">
    <property type="entry name" value="DHFR_2"/>
    <property type="match status" value="1"/>
</dbReference>
<dbReference type="GO" id="GO:0006730">
    <property type="term" value="P:one-carbon metabolic process"/>
    <property type="evidence" value="ECO:0007669"/>
    <property type="project" value="UniProtKB-KW"/>
</dbReference>
<dbReference type="InterPro" id="IPR012259">
    <property type="entry name" value="DHFR"/>
</dbReference>
<comment type="similarity">
    <text evidence="2 7">Belongs to the dihydrofolate reductase family.</text>
</comment>
<evidence type="ECO:0000256" key="6">
    <source>
        <dbReference type="ARBA" id="ARBA00023002"/>
    </source>
</evidence>
<dbReference type="EMBL" id="AICL01000003">
    <property type="protein sequence ID" value="EIA33330.1"/>
    <property type="molecule type" value="Genomic_DNA"/>
</dbReference>
<comment type="function">
    <text evidence="7">Key enzyme in folate metabolism. Catalyzes an essential reaction for de novo glycine and purine synthesis, and for DNA precursor synthesis.</text>
</comment>
<reference evidence="9 10" key="1">
    <citation type="journal article" date="2012" name="J. Bacteriol.">
        <title>Genome Sequence of Lactobacillus salivarius SMXD51, a Potential Probiotic Strain Isolated from Chicken Cecum, Showing Anti-Campylobacter Activity.</title>
        <authorList>
            <person name="Kergourlay G."/>
            <person name="Messaoudi S."/>
            <person name="Dousset X."/>
            <person name="Prevost H."/>
        </authorList>
    </citation>
    <scope>NUCLEOTIDE SEQUENCE [LARGE SCALE GENOMIC DNA]</scope>
    <source>
        <strain evidence="9 10">SMXD51</strain>
    </source>
</reference>
<dbReference type="EC" id="1.5.1.3" evidence="3 7"/>
<dbReference type="Proteomes" id="UP000003657">
    <property type="component" value="Unassembled WGS sequence"/>
</dbReference>
<organism evidence="9 10">
    <name type="scientific">Ligilactobacillus salivarius SMXD51</name>
    <dbReference type="NCBI Taxonomy" id="1108963"/>
    <lineage>
        <taxon>Bacteria</taxon>
        <taxon>Bacillati</taxon>
        <taxon>Bacillota</taxon>
        <taxon>Bacilli</taxon>
        <taxon>Lactobacillales</taxon>
        <taxon>Lactobacillaceae</taxon>
        <taxon>Ligilactobacillus</taxon>
    </lineage>
</organism>
<dbReference type="PRINTS" id="PR00070">
    <property type="entry name" value="DHFR"/>
</dbReference>
<dbReference type="PANTHER" id="PTHR48069:SF3">
    <property type="entry name" value="DIHYDROFOLATE REDUCTASE"/>
    <property type="match status" value="1"/>
</dbReference>
<dbReference type="InterPro" id="IPR001796">
    <property type="entry name" value="DHFR_dom"/>
</dbReference>
<dbReference type="GO" id="GO:0046452">
    <property type="term" value="P:dihydrofolate metabolic process"/>
    <property type="evidence" value="ECO:0007669"/>
    <property type="project" value="TreeGrafter"/>
</dbReference>
<dbReference type="GO" id="GO:0050661">
    <property type="term" value="F:NADP binding"/>
    <property type="evidence" value="ECO:0007669"/>
    <property type="project" value="InterPro"/>
</dbReference>
<dbReference type="GO" id="GO:0004146">
    <property type="term" value="F:dihydrofolate reductase activity"/>
    <property type="evidence" value="ECO:0007669"/>
    <property type="project" value="UniProtKB-EC"/>
</dbReference>
<dbReference type="Gene3D" id="3.40.430.10">
    <property type="entry name" value="Dihydrofolate Reductase, subunit A"/>
    <property type="match status" value="1"/>
</dbReference>
<evidence type="ECO:0000313" key="9">
    <source>
        <dbReference type="EMBL" id="EIA33330.1"/>
    </source>
</evidence>
<dbReference type="UniPathway" id="UPA00077">
    <property type="reaction ID" value="UER00158"/>
</dbReference>
<dbReference type="RefSeq" id="WP_003710023.1">
    <property type="nucleotide sequence ID" value="NZ_AICL01000003.1"/>
</dbReference>
<dbReference type="PIRSF" id="PIRSF000194">
    <property type="entry name" value="DHFR"/>
    <property type="match status" value="1"/>
</dbReference>
<evidence type="ECO:0000256" key="3">
    <source>
        <dbReference type="ARBA" id="ARBA00012856"/>
    </source>
</evidence>
<keyword evidence="4 7" id="KW-0554">One-carbon metabolism</keyword>
<feature type="domain" description="DHFR" evidence="8">
    <location>
        <begin position="1"/>
        <end position="167"/>
    </location>
</feature>
<keyword evidence="6 7" id="KW-0560">Oxidoreductase</keyword>
<evidence type="ECO:0000259" key="8">
    <source>
        <dbReference type="PROSITE" id="PS51330"/>
    </source>
</evidence>
<dbReference type="InterPro" id="IPR024072">
    <property type="entry name" value="DHFR-like_dom_sf"/>
</dbReference>
<comment type="catalytic activity">
    <reaction evidence="7">
        <text>(6S)-5,6,7,8-tetrahydrofolate + NADP(+) = 7,8-dihydrofolate + NADPH + H(+)</text>
        <dbReference type="Rhea" id="RHEA:15009"/>
        <dbReference type="ChEBI" id="CHEBI:15378"/>
        <dbReference type="ChEBI" id="CHEBI:57451"/>
        <dbReference type="ChEBI" id="CHEBI:57453"/>
        <dbReference type="ChEBI" id="CHEBI:57783"/>
        <dbReference type="ChEBI" id="CHEBI:58349"/>
        <dbReference type="EC" id="1.5.1.3"/>
    </reaction>
</comment>
<evidence type="ECO:0000256" key="5">
    <source>
        <dbReference type="ARBA" id="ARBA00022857"/>
    </source>
</evidence>
<protein>
    <recommendedName>
        <fullName evidence="3 7">Dihydrofolate reductase</fullName>
        <ecNumber evidence="3 7">1.5.1.3</ecNumber>
    </recommendedName>
</protein>
<dbReference type="Pfam" id="PF00186">
    <property type="entry name" value="DHFR_1"/>
    <property type="match status" value="1"/>
</dbReference>
<dbReference type="AlphaFoldDB" id="H7FXZ3"/>
<dbReference type="GO" id="GO:0005829">
    <property type="term" value="C:cytosol"/>
    <property type="evidence" value="ECO:0007669"/>
    <property type="project" value="TreeGrafter"/>
</dbReference>
<evidence type="ECO:0000256" key="1">
    <source>
        <dbReference type="ARBA" id="ARBA00004903"/>
    </source>
</evidence>
<keyword evidence="5 7" id="KW-0521">NADP</keyword>
<sequence>MISFVWAEDQKHQIGYKGHLPWRRLPADLAHFKKVTMGHPMVMGKKTFDSFPGLLPGRKHVVLTHDTTLKEKYKDNSQVKILNSIDELTSWLDENQSQEVSVIGGAMLFKLLLNKVDKLYKTEILSEFDGDTVMPTINYDEFKLISQKIGKVDEKNIYPYIFLEYERK</sequence>
<name>H7FXZ3_9LACO</name>
<comment type="caution">
    <text evidence="9">The sequence shown here is derived from an EMBL/GenBank/DDBJ whole genome shotgun (WGS) entry which is preliminary data.</text>
</comment>
<dbReference type="PANTHER" id="PTHR48069">
    <property type="entry name" value="DIHYDROFOLATE REDUCTASE"/>
    <property type="match status" value="1"/>
</dbReference>
<dbReference type="PATRIC" id="fig|1108963.3.peg.1707"/>
<evidence type="ECO:0000313" key="10">
    <source>
        <dbReference type="Proteomes" id="UP000003657"/>
    </source>
</evidence>
<comment type="pathway">
    <text evidence="1 7">Cofactor biosynthesis; tetrahydrofolate biosynthesis; 5,6,7,8-tetrahydrofolate from 7,8-dihydrofolate: step 1/1.</text>
</comment>
<gene>
    <name evidence="9" type="ORF">SMXD51_05048</name>
</gene>
<evidence type="ECO:0000256" key="7">
    <source>
        <dbReference type="PIRNR" id="PIRNR000194"/>
    </source>
</evidence>
<dbReference type="GO" id="GO:0046654">
    <property type="term" value="P:tetrahydrofolate biosynthetic process"/>
    <property type="evidence" value="ECO:0007669"/>
    <property type="project" value="UniProtKB-UniPathway"/>
</dbReference>
<proteinExistence type="inferred from homology"/>
<dbReference type="CDD" id="cd00209">
    <property type="entry name" value="DHFR"/>
    <property type="match status" value="1"/>
</dbReference>
<accession>H7FXZ3</accession>
<dbReference type="GO" id="GO:0046655">
    <property type="term" value="P:folic acid metabolic process"/>
    <property type="evidence" value="ECO:0007669"/>
    <property type="project" value="TreeGrafter"/>
</dbReference>